<dbReference type="KEGG" id="amaq:GO499_18675"/>
<feature type="domain" description="Phospholipid/glycerol acyltransferase" evidence="5">
    <location>
        <begin position="69"/>
        <end position="183"/>
    </location>
</feature>
<dbReference type="PANTHER" id="PTHR10434">
    <property type="entry name" value="1-ACYL-SN-GLYCEROL-3-PHOSPHATE ACYLTRANSFERASE"/>
    <property type="match status" value="1"/>
</dbReference>
<comment type="pathway">
    <text evidence="1">Lipid metabolism.</text>
</comment>
<dbReference type="CDD" id="cd07989">
    <property type="entry name" value="LPLAT_AGPAT-like"/>
    <property type="match status" value="1"/>
</dbReference>
<evidence type="ECO:0000256" key="2">
    <source>
        <dbReference type="ARBA" id="ARBA00022679"/>
    </source>
</evidence>
<evidence type="ECO:0000259" key="5">
    <source>
        <dbReference type="SMART" id="SM00563"/>
    </source>
</evidence>
<feature type="transmembrane region" description="Helical" evidence="4">
    <location>
        <begin position="7"/>
        <end position="30"/>
    </location>
</feature>
<keyword evidence="2 6" id="KW-0808">Transferase</keyword>
<keyword evidence="4" id="KW-1133">Transmembrane helix</keyword>
<evidence type="ECO:0000256" key="4">
    <source>
        <dbReference type="SAM" id="Phobius"/>
    </source>
</evidence>
<evidence type="ECO:0000256" key="3">
    <source>
        <dbReference type="ARBA" id="ARBA00023315"/>
    </source>
</evidence>
<dbReference type="Proteomes" id="UP000464495">
    <property type="component" value="Chromosome"/>
</dbReference>
<evidence type="ECO:0000313" key="7">
    <source>
        <dbReference type="Proteomes" id="UP000464495"/>
    </source>
</evidence>
<organism evidence="6 7">
    <name type="scientific">Algicella marina</name>
    <dbReference type="NCBI Taxonomy" id="2683284"/>
    <lineage>
        <taxon>Bacteria</taxon>
        <taxon>Pseudomonadati</taxon>
        <taxon>Pseudomonadota</taxon>
        <taxon>Alphaproteobacteria</taxon>
        <taxon>Rhodobacterales</taxon>
        <taxon>Paracoccaceae</taxon>
        <taxon>Algicella</taxon>
    </lineage>
</organism>
<keyword evidence="4" id="KW-0472">Membrane</keyword>
<dbReference type="Pfam" id="PF01553">
    <property type="entry name" value="Acyltransferase"/>
    <property type="match status" value="1"/>
</dbReference>
<dbReference type="SUPFAM" id="SSF69593">
    <property type="entry name" value="Glycerol-3-phosphate (1)-acyltransferase"/>
    <property type="match status" value="1"/>
</dbReference>
<dbReference type="EMBL" id="CP046620">
    <property type="protein sequence ID" value="QHQ37501.1"/>
    <property type="molecule type" value="Genomic_DNA"/>
</dbReference>
<reference evidence="6 7" key="1">
    <citation type="submission" date="2019-12" db="EMBL/GenBank/DDBJ databases">
        <title>Complete genome sequence of Algicella marina strain 9Alg 56(T) isolated from the red alga Tichocarpus crinitus.</title>
        <authorList>
            <person name="Kim S.-G."/>
            <person name="Nedashkovskaya O.I."/>
        </authorList>
    </citation>
    <scope>NUCLEOTIDE SEQUENCE [LARGE SCALE GENOMIC DNA]</scope>
    <source>
        <strain evidence="6 7">9Alg 56</strain>
    </source>
</reference>
<sequence length="242" mass="26886">MTLFRSILFDFLMFALVPIIGILGLPIALYSRGGTYWVMRQYARTVLFLLRVLCGLSVEVRGTPPQGNVMIAAKHQSFLDVMVLFLNVPRARFIMKQELRWVPVFGFYTMRIGSTPVSRGKKGKAVSAMTRDVESKKGEAGQLIIYPEGTRTLPGAPPAYKVGAGVIYTRLGQECCLVATNVGAFWPRRGWRRRPGVAVVEFLETIPVGLELHDFMDTMQTGIETASNRLLQETGFPVAPAD</sequence>
<keyword evidence="3 6" id="KW-0012">Acyltransferase</keyword>
<dbReference type="PANTHER" id="PTHR10434:SF40">
    <property type="entry name" value="1-ACYL-SN-GLYCEROL-3-PHOSPHATE ACYLTRANSFERASE"/>
    <property type="match status" value="1"/>
</dbReference>
<proteinExistence type="predicted"/>
<keyword evidence="4" id="KW-0812">Transmembrane</keyword>
<gene>
    <name evidence="6" type="ORF">GO499_18675</name>
</gene>
<keyword evidence="7" id="KW-1185">Reference proteome</keyword>
<dbReference type="InterPro" id="IPR002123">
    <property type="entry name" value="Plipid/glycerol_acylTrfase"/>
</dbReference>
<protein>
    <submittedName>
        <fullName evidence="6">1-acyl-sn-glycerol-3-phosphate acyltransferase</fullName>
    </submittedName>
</protein>
<accession>A0A6P1T6Q7</accession>
<evidence type="ECO:0000313" key="6">
    <source>
        <dbReference type="EMBL" id="QHQ37501.1"/>
    </source>
</evidence>
<dbReference type="SMART" id="SM00563">
    <property type="entry name" value="PlsC"/>
    <property type="match status" value="1"/>
</dbReference>
<dbReference type="GO" id="GO:0003841">
    <property type="term" value="F:1-acylglycerol-3-phosphate O-acyltransferase activity"/>
    <property type="evidence" value="ECO:0007669"/>
    <property type="project" value="TreeGrafter"/>
</dbReference>
<dbReference type="AlphaFoldDB" id="A0A6P1T6Q7"/>
<name>A0A6P1T6Q7_9RHOB</name>
<dbReference type="GO" id="GO:0006654">
    <property type="term" value="P:phosphatidic acid biosynthetic process"/>
    <property type="evidence" value="ECO:0007669"/>
    <property type="project" value="TreeGrafter"/>
</dbReference>
<evidence type="ECO:0000256" key="1">
    <source>
        <dbReference type="ARBA" id="ARBA00005189"/>
    </source>
</evidence>